<dbReference type="InterPro" id="IPR032272">
    <property type="entry name" value="DUF4834"/>
</dbReference>
<keyword evidence="3" id="KW-1185">Reference proteome</keyword>
<evidence type="ECO:0000313" key="3">
    <source>
        <dbReference type="Proteomes" id="UP000480178"/>
    </source>
</evidence>
<accession>A0A6C0GKJ5</accession>
<reference evidence="2 3" key="1">
    <citation type="submission" date="2020-01" db="EMBL/GenBank/DDBJ databases">
        <authorList>
            <person name="Kim M.K."/>
        </authorList>
    </citation>
    <scope>NUCLEOTIDE SEQUENCE [LARGE SCALE GENOMIC DNA]</scope>
    <source>
        <strain evidence="2 3">172606-1</strain>
    </source>
</reference>
<protein>
    <submittedName>
        <fullName evidence="2">DUF4834 family protein</fullName>
    </submittedName>
</protein>
<proteinExistence type="predicted"/>
<name>A0A6C0GKJ5_9BACT</name>
<dbReference type="AlphaFoldDB" id="A0A6C0GKJ5"/>
<evidence type="ECO:0000256" key="1">
    <source>
        <dbReference type="SAM" id="Phobius"/>
    </source>
</evidence>
<organism evidence="2 3">
    <name type="scientific">Rhodocytophaga rosea</name>
    <dbReference type="NCBI Taxonomy" id="2704465"/>
    <lineage>
        <taxon>Bacteria</taxon>
        <taxon>Pseudomonadati</taxon>
        <taxon>Bacteroidota</taxon>
        <taxon>Cytophagia</taxon>
        <taxon>Cytophagales</taxon>
        <taxon>Rhodocytophagaceae</taxon>
        <taxon>Rhodocytophaga</taxon>
    </lineage>
</organism>
<dbReference type="Proteomes" id="UP000480178">
    <property type="component" value="Chromosome"/>
</dbReference>
<keyword evidence="1" id="KW-0812">Transmembrane</keyword>
<dbReference type="EMBL" id="CP048222">
    <property type="protein sequence ID" value="QHT68489.1"/>
    <property type="molecule type" value="Genomic_DNA"/>
</dbReference>
<keyword evidence="1" id="KW-0472">Membrane</keyword>
<feature type="transmembrane region" description="Helical" evidence="1">
    <location>
        <begin position="6"/>
        <end position="27"/>
    </location>
</feature>
<gene>
    <name evidence="2" type="ORF">GXP67_18490</name>
</gene>
<keyword evidence="1" id="KW-1133">Transmembrane helix</keyword>
<dbReference type="KEGG" id="rhoz:GXP67_18490"/>
<dbReference type="Pfam" id="PF16118">
    <property type="entry name" value="DUF4834"/>
    <property type="match status" value="1"/>
</dbReference>
<dbReference type="RefSeq" id="WP_162444500.1">
    <property type="nucleotide sequence ID" value="NZ_CP048222.1"/>
</dbReference>
<sequence length="85" mass="9977">MLKVFLITLLVIFVLVKIGGFIFRSMFWMLGMRAQKNNPVHKQTQSKQTYRNADGIEINYVPEQEAKKRKTNFTGGEYVDYEEVK</sequence>
<evidence type="ECO:0000313" key="2">
    <source>
        <dbReference type="EMBL" id="QHT68489.1"/>
    </source>
</evidence>